<organism evidence="1 2">
    <name type="scientific">Butyrivibrio hungatei DSM 14810</name>
    <dbReference type="NCBI Taxonomy" id="1121132"/>
    <lineage>
        <taxon>Bacteria</taxon>
        <taxon>Bacillati</taxon>
        <taxon>Bacillota</taxon>
        <taxon>Clostridia</taxon>
        <taxon>Lachnospirales</taxon>
        <taxon>Lachnospiraceae</taxon>
        <taxon>Butyrivibrio</taxon>
    </lineage>
</organism>
<sequence>MNLRFGAFLMPGKDKNMSKTVVNGMGGAPKTVTRSVIGQKEPVAHPKNCKNECPYGYGRAFCWPCMAKIMAEHRTVKRVTPQEA</sequence>
<proteinExistence type="predicted"/>
<name>A0A1M7RQ96_9FIRM</name>
<dbReference type="AlphaFoldDB" id="A0A1M7RQ96"/>
<accession>A0A1M7RQ96</accession>
<reference evidence="1 2" key="1">
    <citation type="submission" date="2016-12" db="EMBL/GenBank/DDBJ databases">
        <authorList>
            <person name="Song W.-J."/>
            <person name="Kurnit D.M."/>
        </authorList>
    </citation>
    <scope>NUCLEOTIDE SEQUENCE [LARGE SCALE GENOMIC DNA]</scope>
    <source>
        <strain evidence="1 2">DSM 14810</strain>
    </source>
</reference>
<gene>
    <name evidence="1" type="ORF">SAMN02745247_00049</name>
</gene>
<evidence type="ECO:0000313" key="2">
    <source>
        <dbReference type="Proteomes" id="UP000184097"/>
    </source>
</evidence>
<dbReference type="EMBL" id="FRDH01000003">
    <property type="protein sequence ID" value="SHN48475.1"/>
    <property type="molecule type" value="Genomic_DNA"/>
</dbReference>
<evidence type="ECO:0000313" key="1">
    <source>
        <dbReference type="EMBL" id="SHN48475.1"/>
    </source>
</evidence>
<protein>
    <submittedName>
        <fullName evidence="1">Uncharacterized protein</fullName>
    </submittedName>
</protein>
<dbReference type="Proteomes" id="UP000184097">
    <property type="component" value="Unassembled WGS sequence"/>
</dbReference>